<dbReference type="GO" id="GO:0016020">
    <property type="term" value="C:membrane"/>
    <property type="evidence" value="ECO:0007669"/>
    <property type="project" value="UniProtKB-SubCell"/>
</dbReference>
<evidence type="ECO:0000256" key="4">
    <source>
        <dbReference type="ARBA" id="ARBA00022630"/>
    </source>
</evidence>
<keyword evidence="12 14" id="KW-0830">Ubiquinone</keyword>
<evidence type="ECO:0000313" key="18">
    <source>
        <dbReference type="Proteomes" id="UP000281112"/>
    </source>
</evidence>
<keyword evidence="8 14" id="KW-0249">Electron transport</keyword>
<evidence type="ECO:0000256" key="9">
    <source>
        <dbReference type="ARBA" id="ARBA00023002"/>
    </source>
</evidence>
<protein>
    <recommendedName>
        <fullName evidence="14">Electron transfer flavoprotein-ubiquinone oxidoreductase</fullName>
        <shortName evidence="14">ETF-QO</shortName>
        <ecNumber evidence="14">1.5.5.1</ecNumber>
    </recommendedName>
</protein>
<accession>A0A3N9TGC9</accession>
<keyword evidence="10 14" id="KW-0408">Iron</keyword>
<keyword evidence="7" id="KW-0809">Transit peptide</keyword>
<evidence type="ECO:0000256" key="6">
    <source>
        <dbReference type="ARBA" id="ARBA00022827"/>
    </source>
</evidence>
<dbReference type="InterPro" id="IPR036188">
    <property type="entry name" value="FAD/NAD-bd_sf"/>
</dbReference>
<dbReference type="Gene3D" id="3.30.9.90">
    <property type="match status" value="1"/>
</dbReference>
<dbReference type="Pfam" id="PF13450">
    <property type="entry name" value="NAD_binding_8"/>
    <property type="match status" value="1"/>
</dbReference>
<proteinExistence type="predicted"/>
<evidence type="ECO:0000256" key="5">
    <source>
        <dbReference type="ARBA" id="ARBA00022723"/>
    </source>
</evidence>
<keyword evidence="6 14" id="KW-0274">FAD</keyword>
<evidence type="ECO:0000256" key="3">
    <source>
        <dbReference type="ARBA" id="ARBA00022448"/>
    </source>
</evidence>
<organism evidence="17 18">
    <name type="scientific">Vibrio viridaestus</name>
    <dbReference type="NCBI Taxonomy" id="2487322"/>
    <lineage>
        <taxon>Bacteria</taxon>
        <taxon>Pseudomonadati</taxon>
        <taxon>Pseudomonadota</taxon>
        <taxon>Gammaproteobacteria</taxon>
        <taxon>Vibrionales</taxon>
        <taxon>Vibrionaceae</taxon>
        <taxon>Vibrio</taxon>
    </lineage>
</organism>
<feature type="domain" description="ETF-QO/FixX C-terminal" evidence="15">
    <location>
        <begin position="443"/>
        <end position="543"/>
    </location>
</feature>
<comment type="subcellular location">
    <subcellularLocation>
        <location evidence="2">Membrane</location>
    </subcellularLocation>
</comment>
<dbReference type="Pfam" id="PF21162">
    <property type="entry name" value="ETFQO_UQ-bd"/>
    <property type="match status" value="1"/>
</dbReference>
<evidence type="ECO:0000256" key="7">
    <source>
        <dbReference type="ARBA" id="ARBA00022946"/>
    </source>
</evidence>
<dbReference type="PANTHER" id="PTHR10617:SF107">
    <property type="entry name" value="ELECTRON TRANSFER FLAVOPROTEIN-UBIQUINONE OXIDOREDUCTASE, MITOCHONDRIAL"/>
    <property type="match status" value="1"/>
</dbReference>
<keyword evidence="18" id="KW-1185">Reference proteome</keyword>
<keyword evidence="11 14" id="KW-0411">Iron-sulfur</keyword>
<dbReference type="Gene3D" id="3.30.70.20">
    <property type="match status" value="1"/>
</dbReference>
<dbReference type="InterPro" id="IPR049398">
    <property type="entry name" value="ETF-QO/FixC_UQ-bd"/>
</dbReference>
<evidence type="ECO:0000256" key="1">
    <source>
        <dbReference type="ARBA" id="ARBA00001974"/>
    </source>
</evidence>
<evidence type="ECO:0000256" key="12">
    <source>
        <dbReference type="ARBA" id="ARBA00023075"/>
    </source>
</evidence>
<comment type="cofactor">
    <cofactor evidence="1 14">
        <name>FAD</name>
        <dbReference type="ChEBI" id="CHEBI:57692"/>
    </cofactor>
</comment>
<dbReference type="OrthoDB" id="9766632at2"/>
<keyword evidence="4 14" id="KW-0285">Flavoprotein</keyword>
<reference evidence="17 18" key="1">
    <citation type="submission" date="2018-11" db="EMBL/GenBank/DDBJ databases">
        <title>Vibrio LJC006 sp. nov., isolated from seawater during the bloom of the enteromorpha.</title>
        <authorList>
            <person name="Liang J."/>
        </authorList>
    </citation>
    <scope>NUCLEOTIDE SEQUENCE [LARGE SCALE GENOMIC DNA]</scope>
    <source>
        <strain evidence="17 18">LJC006</strain>
    </source>
</reference>
<evidence type="ECO:0000256" key="14">
    <source>
        <dbReference type="RuleBase" id="RU366068"/>
    </source>
</evidence>
<dbReference type="GO" id="GO:0046872">
    <property type="term" value="F:metal ion binding"/>
    <property type="evidence" value="ECO:0007669"/>
    <property type="project" value="UniProtKB-KW"/>
</dbReference>
<keyword evidence="5 14" id="KW-0479">Metal-binding</keyword>
<gene>
    <name evidence="17" type="ORF">EES38_08725</name>
</gene>
<comment type="catalytic activity">
    <reaction evidence="14">
        <text>a ubiquinone + reduced [electron-transfer flavoprotein] = a ubiquinol + oxidized [electron-transfer flavoprotein] + H(+)</text>
        <dbReference type="Rhea" id="RHEA:24052"/>
        <dbReference type="Rhea" id="RHEA-COMP:9565"/>
        <dbReference type="Rhea" id="RHEA-COMP:9566"/>
        <dbReference type="Rhea" id="RHEA-COMP:10685"/>
        <dbReference type="Rhea" id="RHEA-COMP:10686"/>
        <dbReference type="ChEBI" id="CHEBI:15378"/>
        <dbReference type="ChEBI" id="CHEBI:16389"/>
        <dbReference type="ChEBI" id="CHEBI:17976"/>
        <dbReference type="ChEBI" id="CHEBI:57692"/>
        <dbReference type="ChEBI" id="CHEBI:58307"/>
        <dbReference type="EC" id="1.5.5.1"/>
    </reaction>
</comment>
<dbReference type="Pfam" id="PF05187">
    <property type="entry name" value="Fer4_ETF_QO"/>
    <property type="match status" value="1"/>
</dbReference>
<dbReference type="AlphaFoldDB" id="A0A3N9TGC9"/>
<feature type="domain" description="ETF-QO/FixC ubiquinone-binding" evidence="16">
    <location>
        <begin position="214"/>
        <end position="307"/>
    </location>
</feature>
<evidence type="ECO:0000256" key="11">
    <source>
        <dbReference type="ARBA" id="ARBA00023014"/>
    </source>
</evidence>
<evidence type="ECO:0000256" key="2">
    <source>
        <dbReference type="ARBA" id="ARBA00004370"/>
    </source>
</evidence>
<dbReference type="GO" id="GO:0004174">
    <property type="term" value="F:electron-transferring-flavoprotein dehydrogenase activity"/>
    <property type="evidence" value="ECO:0007669"/>
    <property type="project" value="UniProtKB-UniRule"/>
</dbReference>
<comment type="caution">
    <text evidence="17">The sequence shown here is derived from an EMBL/GenBank/DDBJ whole genome shotgun (WGS) entry which is preliminary data.</text>
</comment>
<dbReference type="InterPro" id="IPR007859">
    <property type="entry name" value="ETF-QO/FixX_C"/>
</dbReference>
<dbReference type="SUPFAM" id="SSF54862">
    <property type="entry name" value="4Fe-4S ferredoxins"/>
    <property type="match status" value="1"/>
</dbReference>
<keyword evidence="3 14" id="KW-0813">Transport</keyword>
<evidence type="ECO:0000259" key="16">
    <source>
        <dbReference type="Pfam" id="PF21162"/>
    </source>
</evidence>
<dbReference type="RefSeq" id="WP_124936793.1">
    <property type="nucleotide sequence ID" value="NZ_RJVQ01000003.1"/>
</dbReference>
<keyword evidence="9 14" id="KW-0560">Oxidoreductase</keyword>
<dbReference type="Proteomes" id="UP000281112">
    <property type="component" value="Unassembled WGS sequence"/>
</dbReference>
<sequence>MDTQIERDEMEFDTVIVGGGPAGLVAAYRLLKQAQLHGIEHSVCVLEKGAEIGAHILSGALFDAKVLHAIFSDEELNTAPLGIEVSAEALWLLKPDGLTSMPDFLVPKTLHNKGMRLLSLGRLCQWLAEKVEALGGEIFCGFTAADLEWGDNCIRGVITGDMGLGKDGQPTDRFEPGMRLLAKQTLLCEGSRGHLGKQVIDRFGLNQGADPQHYALGFKEKWKIPAEQHQAGMAIHGSGWPLANDTGGGFYLYHADNNEVWLGLITDLNYRDPYFNPYESFQTLKTHPEIAKILEGGERLAYGARTITKGGFNSLAQMCFPGGFILGCDAGTLDVSRMKGIHTAMYSSICAADTILDIKDEAEKTEQFTSFWQSSRIYRQLEETRSFAPALHAYGRLFGGGYNRLNEIVRFKLPIVRDKRPDAAQLKSVTSETSDQDFKADKVLTFSLLDSVYLANTEHDEEQPCHLHVKQQENWLVESYQRFDEPAQRYCPAGVYEVHEIDGSNTLQINAPNCLHCKTCDIKDPRGMIEWTPPQGGSGPNYQSM</sequence>
<comment type="function">
    <text evidence="14">Accepts electrons from ETF and reduces ubiquinone.</text>
</comment>
<comment type="cofactor">
    <cofactor evidence="14">
        <name>[4Fe-4S] cluster</name>
        <dbReference type="ChEBI" id="CHEBI:49883"/>
    </cofactor>
    <text evidence="14">Binds 1 [4Fe-4S] cluster.</text>
</comment>
<evidence type="ECO:0000256" key="8">
    <source>
        <dbReference type="ARBA" id="ARBA00022982"/>
    </source>
</evidence>
<dbReference type="EMBL" id="RJVQ01000003">
    <property type="protein sequence ID" value="RQW63327.1"/>
    <property type="molecule type" value="Genomic_DNA"/>
</dbReference>
<dbReference type="GO" id="GO:0051539">
    <property type="term" value="F:4 iron, 4 sulfur cluster binding"/>
    <property type="evidence" value="ECO:0007669"/>
    <property type="project" value="UniProtKB-UniRule"/>
</dbReference>
<dbReference type="FunFam" id="3.30.70.20:FF:000015">
    <property type="entry name" value="Electron transfer flavoprotein-ubiquinone oxidoreductase"/>
    <property type="match status" value="1"/>
</dbReference>
<name>A0A3N9TGC9_9VIBR</name>
<evidence type="ECO:0000256" key="10">
    <source>
        <dbReference type="ARBA" id="ARBA00023004"/>
    </source>
</evidence>
<dbReference type="EC" id="1.5.5.1" evidence="14"/>
<dbReference type="InterPro" id="IPR040156">
    <property type="entry name" value="ETF-QO"/>
</dbReference>
<dbReference type="PANTHER" id="PTHR10617">
    <property type="entry name" value="ELECTRON TRANSFER FLAVOPROTEIN-UBIQUINONE OXIDOREDUCTASE"/>
    <property type="match status" value="1"/>
</dbReference>
<dbReference type="SUPFAM" id="SSF54373">
    <property type="entry name" value="FAD-linked reductases, C-terminal domain"/>
    <property type="match status" value="1"/>
</dbReference>
<dbReference type="Gene3D" id="3.50.50.60">
    <property type="entry name" value="FAD/NAD(P)-binding domain"/>
    <property type="match status" value="1"/>
</dbReference>
<evidence type="ECO:0000259" key="15">
    <source>
        <dbReference type="Pfam" id="PF05187"/>
    </source>
</evidence>
<evidence type="ECO:0000313" key="17">
    <source>
        <dbReference type="EMBL" id="RQW63327.1"/>
    </source>
</evidence>
<keyword evidence="13" id="KW-0472">Membrane</keyword>
<dbReference type="SUPFAM" id="SSF51905">
    <property type="entry name" value="FAD/NAD(P)-binding domain"/>
    <property type="match status" value="1"/>
</dbReference>
<evidence type="ECO:0000256" key="13">
    <source>
        <dbReference type="ARBA" id="ARBA00023136"/>
    </source>
</evidence>